<evidence type="ECO:0000313" key="2">
    <source>
        <dbReference type="EMBL" id="KAB5592405.1"/>
    </source>
</evidence>
<evidence type="ECO:0000256" key="1">
    <source>
        <dbReference type="SAM" id="MobiDB-lite"/>
    </source>
</evidence>
<dbReference type="Proteomes" id="UP000383932">
    <property type="component" value="Unassembled WGS sequence"/>
</dbReference>
<evidence type="ECO:0008006" key="4">
    <source>
        <dbReference type="Google" id="ProtNLM"/>
    </source>
</evidence>
<sequence length="852" mass="94105">MPLNIHSEICLEPRNKRDHVIPEYDGKPLFEAGDGDFELWVNKTCFETHKYLIKRFNGLKDQLRASKGVLRLQHDERGVNDFRHTFKVLYASVLEGTTEFDKQTLVSALRIATAYNHPSLRSYAINCLEKVKLTVVERINIAREFELTSWEDPVRAELYTRDQPITMEEASTLGLEAFVHVAEMREKKRLRIGEGPARQTRMSVHPMVPSSRSGFVAFSSSSLPIASPQASQTLRLGSLSSSFNTLNTLALSGTTTSGTSGGNKAGGFSIIGNPVDVQSGAVPAFPVHIVKRECDNPMDESLATSHNQNLTGRQANSNFSIEEIQVQGYATGHKDSTSPCSSATPAASESSTDMEIIAAPESPTNKLAGSPSDSKHAPTSIIPGRSAIQRRVRTRTQTIILAPAIAIKLSHINSSTHFAQKPIVPEYNGEPLFELEDSDLELWVNGTRFQTHRYLIKRFSALRPQLRDLSSKAALKLQRDEGGVEDFRCTFKVLYASVIEGPTRFETQTLVSALRVATVYDYPSLRSYAIKCLEKARPSAAERIKIAREFELTSWEEPAYVELCKRNEPIQIEEAEALGLEAFVHVAGIRERQQLQRGEDMERQKQKPPRPVFPFSRPLLYASKGPLTPQDSKPPFGTPSMSTFTVLAYLFLPLTLLEDTTTSPFASSGSAINSGFQTRELVNPFASQVSSDVPRTAKPRFGSNTGRTIKGDNTSMPRKDNIDNNLPGAISALSLTDLTTLVTHSNSSLTVEASKSTNSDSTSTTTTTDSGTTTWPYIATQVCEDMGTSVLYQSIAAMSKYSDFSFEELRTQDYTKFQLIPDPNDPPAPNTPTIEDQVRQMLGALKERQEGA</sequence>
<comment type="caution">
    <text evidence="2">The sequence shown here is derived from an EMBL/GenBank/DDBJ whole genome shotgun (WGS) entry which is preliminary data.</text>
</comment>
<feature type="region of interest" description="Disordered" evidence="1">
    <location>
        <begin position="749"/>
        <end position="772"/>
    </location>
</feature>
<feature type="region of interest" description="Disordered" evidence="1">
    <location>
        <begin position="687"/>
        <end position="719"/>
    </location>
</feature>
<feature type="compositionally biased region" description="Basic and acidic residues" evidence="1">
    <location>
        <begin position="594"/>
        <end position="605"/>
    </location>
</feature>
<proteinExistence type="predicted"/>
<dbReference type="EMBL" id="SSOP01000066">
    <property type="protein sequence ID" value="KAB5592405.1"/>
    <property type="molecule type" value="Genomic_DNA"/>
</dbReference>
<accession>A0A5N5QKW5</accession>
<dbReference type="Gene3D" id="1.10.10.2360">
    <property type="match status" value="1"/>
</dbReference>
<reference evidence="2 3" key="1">
    <citation type="journal article" date="2019" name="Fungal Biol. Biotechnol.">
        <title>Draft genome sequence of fastidious pathogen Ceratobasidium theobromae, which causes vascular-streak dieback in Theobroma cacao.</title>
        <authorList>
            <person name="Ali S.S."/>
            <person name="Asman A."/>
            <person name="Shao J."/>
            <person name="Firmansyah A.P."/>
            <person name="Susilo A.W."/>
            <person name="Rosmana A."/>
            <person name="McMahon P."/>
            <person name="Junaid M."/>
            <person name="Guest D."/>
            <person name="Kheng T.Y."/>
            <person name="Meinhardt L.W."/>
            <person name="Bailey B.A."/>
        </authorList>
    </citation>
    <scope>NUCLEOTIDE SEQUENCE [LARGE SCALE GENOMIC DNA]</scope>
    <source>
        <strain evidence="2 3">CT2</strain>
    </source>
</reference>
<feature type="region of interest" description="Disordered" evidence="1">
    <location>
        <begin position="330"/>
        <end position="384"/>
    </location>
</feature>
<feature type="compositionally biased region" description="Low complexity" evidence="1">
    <location>
        <begin position="754"/>
        <end position="772"/>
    </location>
</feature>
<evidence type="ECO:0000313" key="3">
    <source>
        <dbReference type="Proteomes" id="UP000383932"/>
    </source>
</evidence>
<name>A0A5N5QKW5_9AGAM</name>
<feature type="region of interest" description="Disordered" evidence="1">
    <location>
        <begin position="594"/>
        <end position="617"/>
    </location>
</feature>
<gene>
    <name evidence="2" type="ORF">CTheo_4169</name>
</gene>
<dbReference type="AlphaFoldDB" id="A0A5N5QKW5"/>
<organism evidence="2 3">
    <name type="scientific">Ceratobasidium theobromae</name>
    <dbReference type="NCBI Taxonomy" id="1582974"/>
    <lineage>
        <taxon>Eukaryota</taxon>
        <taxon>Fungi</taxon>
        <taxon>Dikarya</taxon>
        <taxon>Basidiomycota</taxon>
        <taxon>Agaricomycotina</taxon>
        <taxon>Agaricomycetes</taxon>
        <taxon>Cantharellales</taxon>
        <taxon>Ceratobasidiaceae</taxon>
        <taxon>Ceratobasidium</taxon>
    </lineage>
</organism>
<feature type="compositionally biased region" description="Polar residues" evidence="1">
    <location>
        <begin position="702"/>
        <end position="716"/>
    </location>
</feature>
<dbReference type="OrthoDB" id="3223751at2759"/>
<protein>
    <recommendedName>
        <fullName evidence="4">BTB domain-containing protein</fullName>
    </recommendedName>
</protein>
<feature type="compositionally biased region" description="Low complexity" evidence="1">
    <location>
        <begin position="337"/>
        <end position="351"/>
    </location>
</feature>
<keyword evidence="3" id="KW-1185">Reference proteome</keyword>